<dbReference type="EMBL" id="JALZ01000001">
    <property type="protein sequence ID" value="ETX16732.1"/>
    <property type="molecule type" value="Genomic_DNA"/>
</dbReference>
<dbReference type="OrthoDB" id="7872013at2"/>
<feature type="transmembrane region" description="Helical" evidence="1">
    <location>
        <begin position="103"/>
        <end position="125"/>
    </location>
</feature>
<evidence type="ECO:0000313" key="2">
    <source>
        <dbReference type="EMBL" id="ETX16732.1"/>
    </source>
</evidence>
<dbReference type="AlphaFoldDB" id="X7ELC4"/>
<name>X7ELC4_9RHOB</name>
<gene>
    <name evidence="2" type="ORF">OCH239_01655</name>
</gene>
<feature type="transmembrane region" description="Helical" evidence="1">
    <location>
        <begin position="70"/>
        <end position="91"/>
    </location>
</feature>
<keyword evidence="1" id="KW-0472">Membrane</keyword>
<keyword evidence="3" id="KW-1185">Reference proteome</keyword>
<sequence length="195" mass="19963">MTLNGFLSLAWQSVTAPRDVARLLLSLRLGTEVVLTAFALVVVLQTIFVALSAQIMPPDPAVASILSQPIVFLAILSTVLCVMILALTFAGRGLGGVAQVRDVGVLIVWVQGLDVLVQAVLVVTAPLLPGLAAMISLLATGVGLWILINFLAEAQGFEGVGKAALSVLLAVTGLALGASLFLSLTGATTGIVPNV</sequence>
<dbReference type="STRING" id="1449350.OCH239_01655"/>
<proteinExistence type="predicted"/>
<dbReference type="Proteomes" id="UP000022447">
    <property type="component" value="Unassembled WGS sequence"/>
</dbReference>
<feature type="transmembrane region" description="Helical" evidence="1">
    <location>
        <begin position="131"/>
        <end position="151"/>
    </location>
</feature>
<accession>X7ELC4</accession>
<evidence type="ECO:0008006" key="4">
    <source>
        <dbReference type="Google" id="ProtNLM"/>
    </source>
</evidence>
<keyword evidence="1" id="KW-1133">Transmembrane helix</keyword>
<organism evidence="2 3">
    <name type="scientific">Roseivivax halodurans JCM 10272</name>
    <dbReference type="NCBI Taxonomy" id="1449350"/>
    <lineage>
        <taxon>Bacteria</taxon>
        <taxon>Pseudomonadati</taxon>
        <taxon>Pseudomonadota</taxon>
        <taxon>Alphaproteobacteria</taxon>
        <taxon>Rhodobacterales</taxon>
        <taxon>Roseobacteraceae</taxon>
        <taxon>Roseivivax</taxon>
    </lineage>
</organism>
<reference evidence="2 3" key="1">
    <citation type="submission" date="2014-01" db="EMBL/GenBank/DDBJ databases">
        <title>Roseivivax halodurans JCM 10272 Genome Sequencing.</title>
        <authorList>
            <person name="Lai Q."/>
            <person name="Li G."/>
            <person name="Shao Z."/>
        </authorList>
    </citation>
    <scope>NUCLEOTIDE SEQUENCE [LARGE SCALE GENOMIC DNA]</scope>
    <source>
        <strain evidence="2 3">JCM 10272</strain>
    </source>
</reference>
<feature type="transmembrane region" description="Helical" evidence="1">
    <location>
        <begin position="163"/>
        <end position="184"/>
    </location>
</feature>
<feature type="transmembrane region" description="Helical" evidence="1">
    <location>
        <begin position="33"/>
        <end position="55"/>
    </location>
</feature>
<dbReference type="RefSeq" id="WP_037257675.1">
    <property type="nucleotide sequence ID" value="NZ_JALZ01000001.1"/>
</dbReference>
<dbReference type="eggNOG" id="ENOG5032RKM">
    <property type="taxonomic scope" value="Bacteria"/>
</dbReference>
<evidence type="ECO:0000256" key="1">
    <source>
        <dbReference type="SAM" id="Phobius"/>
    </source>
</evidence>
<evidence type="ECO:0000313" key="3">
    <source>
        <dbReference type="Proteomes" id="UP000022447"/>
    </source>
</evidence>
<protein>
    <recommendedName>
        <fullName evidence="4">Yip1 domain-containing protein</fullName>
    </recommendedName>
</protein>
<comment type="caution">
    <text evidence="2">The sequence shown here is derived from an EMBL/GenBank/DDBJ whole genome shotgun (WGS) entry which is preliminary data.</text>
</comment>
<keyword evidence="1" id="KW-0812">Transmembrane</keyword>